<evidence type="ECO:0000256" key="5">
    <source>
        <dbReference type="ARBA" id="ARBA00022777"/>
    </source>
</evidence>
<name>A0A437ND80_9SPHN</name>
<dbReference type="SMART" id="SM00388">
    <property type="entry name" value="HisKA"/>
    <property type="match status" value="1"/>
</dbReference>
<gene>
    <name evidence="9" type="ORF">EOE18_01935</name>
</gene>
<dbReference type="SUPFAM" id="SSF52172">
    <property type="entry name" value="CheY-like"/>
    <property type="match status" value="1"/>
</dbReference>
<dbReference type="SUPFAM" id="SSF47384">
    <property type="entry name" value="Homodimeric domain of signal transducing histidine kinase"/>
    <property type="match status" value="1"/>
</dbReference>
<feature type="modified residue" description="4-aspartylphosphate" evidence="6">
    <location>
        <position position="402"/>
    </location>
</feature>
<dbReference type="PROSITE" id="PS50109">
    <property type="entry name" value="HIS_KIN"/>
    <property type="match status" value="1"/>
</dbReference>
<dbReference type="SMART" id="SM00387">
    <property type="entry name" value="HATPase_c"/>
    <property type="match status" value="1"/>
</dbReference>
<keyword evidence="5" id="KW-0418">Kinase</keyword>
<dbReference type="CDD" id="cd00075">
    <property type="entry name" value="HATPase"/>
    <property type="match status" value="1"/>
</dbReference>
<feature type="domain" description="Histidine kinase" evidence="7">
    <location>
        <begin position="106"/>
        <end position="321"/>
    </location>
</feature>
<reference evidence="9 10" key="1">
    <citation type="submission" date="2019-01" db="EMBL/GenBank/DDBJ databases">
        <authorList>
            <person name="Chen W.-M."/>
        </authorList>
    </citation>
    <scope>NUCLEOTIDE SEQUENCE [LARGE SCALE GENOMIC DNA]</scope>
    <source>
        <strain evidence="9 10">FSY-9</strain>
    </source>
</reference>
<evidence type="ECO:0000256" key="1">
    <source>
        <dbReference type="ARBA" id="ARBA00000085"/>
    </source>
</evidence>
<dbReference type="Gene3D" id="1.10.287.130">
    <property type="match status" value="1"/>
</dbReference>
<dbReference type="PROSITE" id="PS50110">
    <property type="entry name" value="RESPONSE_REGULATORY"/>
    <property type="match status" value="1"/>
</dbReference>
<feature type="domain" description="Response regulatory" evidence="8">
    <location>
        <begin position="352"/>
        <end position="468"/>
    </location>
</feature>
<protein>
    <recommendedName>
        <fullName evidence="2">histidine kinase</fullName>
        <ecNumber evidence="2">2.7.13.3</ecNumber>
    </recommendedName>
</protein>
<dbReference type="SMART" id="SM00448">
    <property type="entry name" value="REC"/>
    <property type="match status" value="1"/>
</dbReference>
<dbReference type="OrthoDB" id="9801651at2"/>
<keyword evidence="4" id="KW-0808">Transferase</keyword>
<dbReference type="InterPro" id="IPR011006">
    <property type="entry name" value="CheY-like_superfamily"/>
</dbReference>
<evidence type="ECO:0000313" key="9">
    <source>
        <dbReference type="EMBL" id="RVU07860.1"/>
    </source>
</evidence>
<comment type="caution">
    <text evidence="9">The sequence shown here is derived from an EMBL/GenBank/DDBJ whole genome shotgun (WGS) entry which is preliminary data.</text>
</comment>
<dbReference type="Proteomes" id="UP000282837">
    <property type="component" value="Unassembled WGS sequence"/>
</dbReference>
<keyword evidence="3 6" id="KW-0597">Phosphoprotein</keyword>
<evidence type="ECO:0000259" key="8">
    <source>
        <dbReference type="PROSITE" id="PS50110"/>
    </source>
</evidence>
<organism evidence="9 10">
    <name type="scientific">Novosphingobium umbonatum</name>
    <dbReference type="NCBI Taxonomy" id="1908524"/>
    <lineage>
        <taxon>Bacteria</taxon>
        <taxon>Pseudomonadati</taxon>
        <taxon>Pseudomonadota</taxon>
        <taxon>Alphaproteobacteria</taxon>
        <taxon>Sphingomonadales</taxon>
        <taxon>Sphingomonadaceae</taxon>
        <taxon>Novosphingobium</taxon>
    </lineage>
</organism>
<dbReference type="Gene3D" id="3.30.565.10">
    <property type="entry name" value="Histidine kinase-like ATPase, C-terminal domain"/>
    <property type="match status" value="1"/>
</dbReference>
<accession>A0A437ND80</accession>
<evidence type="ECO:0000256" key="3">
    <source>
        <dbReference type="ARBA" id="ARBA00022553"/>
    </source>
</evidence>
<dbReference type="PANTHER" id="PTHR43047:SF64">
    <property type="entry name" value="HISTIDINE KINASE CONTAINING CHEY-HOMOLOGOUS RECEIVER DOMAIN AND PAS DOMAIN-RELATED"/>
    <property type="match status" value="1"/>
</dbReference>
<dbReference type="Pfam" id="PF00512">
    <property type="entry name" value="HisKA"/>
    <property type="match status" value="1"/>
</dbReference>
<dbReference type="PRINTS" id="PR00344">
    <property type="entry name" value="BCTRLSENSOR"/>
</dbReference>
<dbReference type="Pfam" id="PF00072">
    <property type="entry name" value="Response_reg"/>
    <property type="match status" value="1"/>
</dbReference>
<dbReference type="CDD" id="cd17546">
    <property type="entry name" value="REC_hyHK_CKI1_RcsC-like"/>
    <property type="match status" value="1"/>
</dbReference>
<dbReference type="InterPro" id="IPR003661">
    <property type="entry name" value="HisK_dim/P_dom"/>
</dbReference>
<dbReference type="Pfam" id="PF02518">
    <property type="entry name" value="HATPase_c"/>
    <property type="match status" value="1"/>
</dbReference>
<evidence type="ECO:0000256" key="2">
    <source>
        <dbReference type="ARBA" id="ARBA00012438"/>
    </source>
</evidence>
<dbReference type="InterPro" id="IPR003594">
    <property type="entry name" value="HATPase_dom"/>
</dbReference>
<dbReference type="InterPro" id="IPR005467">
    <property type="entry name" value="His_kinase_dom"/>
</dbReference>
<dbReference type="SUPFAM" id="SSF55874">
    <property type="entry name" value="ATPase domain of HSP90 chaperone/DNA topoisomerase II/histidine kinase"/>
    <property type="match status" value="1"/>
</dbReference>
<dbReference type="RefSeq" id="WP_127705610.1">
    <property type="nucleotide sequence ID" value="NZ_SACO01000001.1"/>
</dbReference>
<keyword evidence="10" id="KW-1185">Reference proteome</keyword>
<dbReference type="PANTHER" id="PTHR43047">
    <property type="entry name" value="TWO-COMPONENT HISTIDINE PROTEIN KINASE"/>
    <property type="match status" value="1"/>
</dbReference>
<dbReference type="EC" id="2.7.13.3" evidence="2"/>
<evidence type="ECO:0000256" key="6">
    <source>
        <dbReference type="PROSITE-ProRule" id="PRU00169"/>
    </source>
</evidence>
<comment type="catalytic activity">
    <reaction evidence="1">
        <text>ATP + protein L-histidine = ADP + protein N-phospho-L-histidine.</text>
        <dbReference type="EC" id="2.7.13.3"/>
    </reaction>
</comment>
<dbReference type="EMBL" id="SACO01000001">
    <property type="protein sequence ID" value="RVU07860.1"/>
    <property type="molecule type" value="Genomic_DNA"/>
</dbReference>
<dbReference type="AlphaFoldDB" id="A0A437ND80"/>
<evidence type="ECO:0000256" key="4">
    <source>
        <dbReference type="ARBA" id="ARBA00022679"/>
    </source>
</evidence>
<dbReference type="Gene3D" id="3.40.50.2300">
    <property type="match status" value="1"/>
</dbReference>
<dbReference type="GO" id="GO:0000155">
    <property type="term" value="F:phosphorelay sensor kinase activity"/>
    <property type="evidence" value="ECO:0007669"/>
    <property type="project" value="InterPro"/>
</dbReference>
<dbReference type="InterPro" id="IPR004358">
    <property type="entry name" value="Sig_transdc_His_kin-like_C"/>
</dbReference>
<dbReference type="InterPro" id="IPR036890">
    <property type="entry name" value="HATPase_C_sf"/>
</dbReference>
<evidence type="ECO:0000259" key="7">
    <source>
        <dbReference type="PROSITE" id="PS50109"/>
    </source>
</evidence>
<proteinExistence type="predicted"/>
<dbReference type="InterPro" id="IPR001789">
    <property type="entry name" value="Sig_transdc_resp-reg_receiver"/>
</dbReference>
<sequence length="585" mass="63226">MTSKPAPTSDKPKRRLLAHVWSEQVLPSALALGGVGGLGWMAAQGAGTLAEALPVFLAGGCVAGLLTFCRHQIRLRAALQQDLAQAQRACQAAETANLAKSRYLGNVSHEIRSPLNAIYGYAQLMERDNGAGAADAAVVIRRCSEHITSLVESLLDISQVEAGVIRLRSEPVRLEPFIEQILCMVRPAASAKGLDFDYQTSGRMPDVVRMDPNRLRQILLNLLLNAVKYTDKGMVTLHLRYSGQIATFEVRDTGPGIREEDQAAIFEPFERGGDDKALARPGAGLGLSISRAIADMLGGQLKLASSSLAGTCFRLTMMLGEVSAPHGGTQNAVQGAARAKRKVVGYLGQRRSILLCDDDAEQRRFLSGLLESLGFSVEAAPHGEAAVALAQSGRRFDLAILDISLPGMSGWDVAQHLRAEMGEELKIMMLSANAHEFHRPETRHAVHDHFLVKPVAFNDLIDGIGGLLDVAWRMDGDVTRHVPRPEATAPQPESAPVVAKAAVAQPEAQADLMVAAKLSENSVGNSAPVTTERLREVLRIGYVRGIEQEIRLLAEQPETSELALRLFACLDRYDLPAMSRILEEC</sequence>
<dbReference type="CDD" id="cd00082">
    <property type="entry name" value="HisKA"/>
    <property type="match status" value="1"/>
</dbReference>
<evidence type="ECO:0000313" key="10">
    <source>
        <dbReference type="Proteomes" id="UP000282837"/>
    </source>
</evidence>
<dbReference type="InterPro" id="IPR036097">
    <property type="entry name" value="HisK_dim/P_sf"/>
</dbReference>